<reference evidence="1 2" key="1">
    <citation type="submission" date="2016-10" db="EMBL/GenBank/DDBJ databases">
        <authorList>
            <person name="Varghese N."/>
            <person name="Submissions S."/>
        </authorList>
    </citation>
    <scope>NUCLEOTIDE SEQUENCE [LARGE SCALE GENOMIC DNA]</scope>
    <source>
        <strain evidence="1 2">DSM 25353</strain>
    </source>
</reference>
<accession>A0A8X8LF72</accession>
<name>A0A8X8LF72_9BACT</name>
<dbReference type="EMBL" id="FNNO01000019">
    <property type="protein sequence ID" value="SDX54961.1"/>
    <property type="molecule type" value="Genomic_DNA"/>
</dbReference>
<evidence type="ECO:0000313" key="1">
    <source>
        <dbReference type="EMBL" id="SDX54961.1"/>
    </source>
</evidence>
<comment type="caution">
    <text evidence="1">The sequence shown here is derived from an EMBL/GenBank/DDBJ whole genome shotgun (WGS) entry which is preliminary data.</text>
</comment>
<sequence>MTKNNRSFLKAWFKIIEMHKLSFFLTVCFCSLHISIAQNNTFPSSGKIGIGTLNPSVQLHVTGIAATPFYMGYLSTGNIHLKVQTRPDANYGISVFDAINNTAIQSGEIVNGTSTSTTHLVFNFSYHDNSTNLYEKTSTSSFDARRLSIESCTNCWYF</sequence>
<gene>
    <name evidence="1" type="ORF">SAMN05444410_11965</name>
</gene>
<dbReference type="AlphaFoldDB" id="A0A8X8LF72"/>
<organism evidence="1 2">
    <name type="scientific">Hydrobacter penzbergensis</name>
    <dbReference type="NCBI Taxonomy" id="1235997"/>
    <lineage>
        <taxon>Bacteria</taxon>
        <taxon>Pseudomonadati</taxon>
        <taxon>Bacteroidota</taxon>
        <taxon>Chitinophagia</taxon>
        <taxon>Chitinophagales</taxon>
        <taxon>Chitinophagaceae</taxon>
        <taxon>Hydrobacter</taxon>
    </lineage>
</organism>
<evidence type="ECO:0000313" key="2">
    <source>
        <dbReference type="Proteomes" id="UP000198711"/>
    </source>
</evidence>
<keyword evidence="2" id="KW-1185">Reference proteome</keyword>
<protein>
    <submittedName>
        <fullName evidence="1">Uncharacterized protein</fullName>
    </submittedName>
</protein>
<dbReference type="Proteomes" id="UP000198711">
    <property type="component" value="Unassembled WGS sequence"/>
</dbReference>
<proteinExistence type="predicted"/>